<organism evidence="2 3">
    <name type="scientific">Stutzerimonas nosocomialis</name>
    <dbReference type="NCBI Taxonomy" id="1056496"/>
    <lineage>
        <taxon>Bacteria</taxon>
        <taxon>Pseudomonadati</taxon>
        <taxon>Pseudomonadota</taxon>
        <taxon>Gammaproteobacteria</taxon>
        <taxon>Pseudomonadales</taxon>
        <taxon>Pseudomonadaceae</taxon>
        <taxon>Stutzerimonas</taxon>
    </lineage>
</organism>
<accession>A0A5R9QC59</accession>
<gene>
    <name evidence="2" type="ORF">DN820_14605</name>
</gene>
<keyword evidence="2" id="KW-0808">Transferase</keyword>
<keyword evidence="3" id="KW-1185">Reference proteome</keyword>
<dbReference type="GO" id="GO:0016740">
    <property type="term" value="F:transferase activity"/>
    <property type="evidence" value="ECO:0007669"/>
    <property type="project" value="UniProtKB-KW"/>
</dbReference>
<sequence length="209" mass="23852">MSEYVPEDTEPLDELPAIEFESPGRFAINNPAPDVPEPERWEPAPFVLGTTEALQRFTLPEQIRPHALAMVQQARRSLCLYTPDLEPWLYHHSSIQQACSQFLLAHPRNRLRILVGDSSRAVKEGHRLLNLARRLTSNLHIRKINPDYPASDPAFLLADTSGLILRPELDSYGGYALYRDPGRVRLRQAEFDRAWDSSLSDPDLRSFLL</sequence>
<evidence type="ECO:0000313" key="3">
    <source>
        <dbReference type="Proteomes" id="UP000306753"/>
    </source>
</evidence>
<comment type="caution">
    <text evidence="2">The sequence shown here is derived from an EMBL/GenBank/DDBJ whole genome shotgun (WGS) entry which is preliminary data.</text>
</comment>
<evidence type="ECO:0000313" key="2">
    <source>
        <dbReference type="EMBL" id="TLX62671.1"/>
    </source>
</evidence>
<proteinExistence type="predicted"/>
<dbReference type="InterPro" id="IPR057691">
    <property type="entry name" value="DUF7931"/>
</dbReference>
<protein>
    <submittedName>
        <fullName evidence="2">Histone acetyltransferase HPA2</fullName>
    </submittedName>
</protein>
<dbReference type="Proteomes" id="UP000306753">
    <property type="component" value="Unassembled WGS sequence"/>
</dbReference>
<dbReference type="EMBL" id="QLAG01000018">
    <property type="protein sequence ID" value="TLX62671.1"/>
    <property type="molecule type" value="Genomic_DNA"/>
</dbReference>
<name>A0A5R9QC59_9GAMM</name>
<dbReference type="Pfam" id="PF25559">
    <property type="entry name" value="DUF7931"/>
    <property type="match status" value="1"/>
</dbReference>
<evidence type="ECO:0000259" key="1">
    <source>
        <dbReference type="Pfam" id="PF25559"/>
    </source>
</evidence>
<reference evidence="2 3" key="1">
    <citation type="journal article" date="2017" name="Eur. J. Clin. Microbiol. Infect. Dis.">
        <title>Uncommonly isolated clinical Pseudomonas: identification and phylogenetic assignation.</title>
        <authorList>
            <person name="Mulet M."/>
            <person name="Gomila M."/>
            <person name="Ramirez A."/>
            <person name="Cardew S."/>
            <person name="Moore E.R."/>
            <person name="Lalucat J."/>
            <person name="Garcia-Valdes E."/>
        </authorList>
    </citation>
    <scope>NUCLEOTIDE SEQUENCE [LARGE SCALE GENOMIC DNA]</scope>
    <source>
        <strain evidence="2 3">SD129</strain>
    </source>
</reference>
<feature type="domain" description="DUF7931" evidence="1">
    <location>
        <begin position="60"/>
        <end position="207"/>
    </location>
</feature>
<dbReference type="AlphaFoldDB" id="A0A5R9QC59"/>
<dbReference type="RefSeq" id="WP_138412094.1">
    <property type="nucleotide sequence ID" value="NZ_QLAG01000018.1"/>
</dbReference>